<evidence type="ECO:0000256" key="3">
    <source>
        <dbReference type="ARBA" id="ARBA00022737"/>
    </source>
</evidence>
<feature type="non-terminal residue" evidence="6">
    <location>
        <position position="364"/>
    </location>
</feature>
<dbReference type="STRING" id="225164.V4AYY1"/>
<organism evidence="6 7">
    <name type="scientific">Lottia gigantea</name>
    <name type="common">Giant owl limpet</name>
    <dbReference type="NCBI Taxonomy" id="225164"/>
    <lineage>
        <taxon>Eukaryota</taxon>
        <taxon>Metazoa</taxon>
        <taxon>Spiralia</taxon>
        <taxon>Lophotrochozoa</taxon>
        <taxon>Mollusca</taxon>
        <taxon>Gastropoda</taxon>
        <taxon>Patellogastropoda</taxon>
        <taxon>Lottioidea</taxon>
        <taxon>Lottiidae</taxon>
        <taxon>Lottia</taxon>
    </lineage>
</organism>
<keyword evidence="2 4" id="KW-0732">Signal</keyword>
<dbReference type="Gene3D" id="3.80.10.10">
    <property type="entry name" value="Ribonuclease Inhibitor"/>
    <property type="match status" value="3"/>
</dbReference>
<dbReference type="KEGG" id="lgi:LOTGIDRAFT_113861"/>
<dbReference type="SUPFAM" id="SSF52058">
    <property type="entry name" value="L domain-like"/>
    <property type="match status" value="1"/>
</dbReference>
<keyword evidence="1" id="KW-0433">Leucine-rich repeat</keyword>
<dbReference type="HOGENOM" id="CLU_000288_18_6_1"/>
<accession>V4AYY1</accession>
<dbReference type="SMART" id="SM00365">
    <property type="entry name" value="LRR_SD22"/>
    <property type="match status" value="8"/>
</dbReference>
<evidence type="ECO:0000313" key="6">
    <source>
        <dbReference type="EMBL" id="ESO98926.1"/>
    </source>
</evidence>
<dbReference type="PANTHER" id="PTHR24373:SF275">
    <property type="entry name" value="TIR DOMAIN-CONTAINING PROTEIN"/>
    <property type="match status" value="1"/>
</dbReference>
<dbReference type="InterPro" id="IPR003591">
    <property type="entry name" value="Leu-rich_rpt_typical-subtyp"/>
</dbReference>
<reference evidence="6 7" key="1">
    <citation type="journal article" date="2013" name="Nature">
        <title>Insights into bilaterian evolution from three spiralian genomes.</title>
        <authorList>
            <person name="Simakov O."/>
            <person name="Marletaz F."/>
            <person name="Cho S.J."/>
            <person name="Edsinger-Gonzales E."/>
            <person name="Havlak P."/>
            <person name="Hellsten U."/>
            <person name="Kuo D.H."/>
            <person name="Larsson T."/>
            <person name="Lv J."/>
            <person name="Arendt D."/>
            <person name="Savage R."/>
            <person name="Osoegawa K."/>
            <person name="de Jong P."/>
            <person name="Grimwood J."/>
            <person name="Chapman J.A."/>
            <person name="Shapiro H."/>
            <person name="Aerts A."/>
            <person name="Otillar R.P."/>
            <person name="Terry A.Y."/>
            <person name="Boore J.L."/>
            <person name="Grigoriev I.V."/>
            <person name="Lindberg D.R."/>
            <person name="Seaver E.C."/>
            <person name="Weisblat D.A."/>
            <person name="Putnam N.H."/>
            <person name="Rokhsar D.S."/>
        </authorList>
    </citation>
    <scope>NUCLEOTIDE SEQUENCE [LARGE SCALE GENOMIC DNA]</scope>
</reference>
<dbReference type="Proteomes" id="UP000030746">
    <property type="component" value="Unassembled WGS sequence"/>
</dbReference>
<dbReference type="PROSITE" id="PS51450">
    <property type="entry name" value="LRR"/>
    <property type="match status" value="4"/>
</dbReference>
<dbReference type="InterPro" id="IPR001611">
    <property type="entry name" value="Leu-rich_rpt"/>
</dbReference>
<evidence type="ECO:0000259" key="5">
    <source>
        <dbReference type="SMART" id="SM00013"/>
    </source>
</evidence>
<dbReference type="RefSeq" id="XP_009050549.1">
    <property type="nucleotide sequence ID" value="XM_009052301.1"/>
</dbReference>
<dbReference type="PANTHER" id="PTHR24373">
    <property type="entry name" value="SLIT RELATED LEUCINE-RICH REPEAT NEURONAL PROTEIN"/>
    <property type="match status" value="1"/>
</dbReference>
<evidence type="ECO:0000256" key="1">
    <source>
        <dbReference type="ARBA" id="ARBA00022614"/>
    </source>
</evidence>
<dbReference type="AlphaFoldDB" id="V4AYY1"/>
<dbReference type="OMA" id="MWLYLGH"/>
<feature type="signal peptide" evidence="4">
    <location>
        <begin position="1"/>
        <end position="27"/>
    </location>
</feature>
<evidence type="ECO:0000313" key="7">
    <source>
        <dbReference type="Proteomes" id="UP000030746"/>
    </source>
</evidence>
<dbReference type="EMBL" id="KB201205">
    <property type="protein sequence ID" value="ESO98926.1"/>
    <property type="molecule type" value="Genomic_DNA"/>
</dbReference>
<dbReference type="OrthoDB" id="6288481at2759"/>
<feature type="chain" id="PRO_5004717316" description="LRRNT domain-containing protein" evidence="4">
    <location>
        <begin position="28"/>
        <end position="364"/>
    </location>
</feature>
<name>V4AYY1_LOTGI</name>
<keyword evidence="7" id="KW-1185">Reference proteome</keyword>
<proteinExistence type="predicted"/>
<dbReference type="Pfam" id="PF13855">
    <property type="entry name" value="LRR_8"/>
    <property type="match status" value="3"/>
</dbReference>
<dbReference type="SMART" id="SM00369">
    <property type="entry name" value="LRR_TYP"/>
    <property type="match status" value="11"/>
</dbReference>
<dbReference type="FunFam" id="3.80.10.10:FF:001164">
    <property type="entry name" value="GH01279p"/>
    <property type="match status" value="1"/>
</dbReference>
<sequence length="364" mass="41580">MVKPPTQNTRWWIIVWILLFQKYTCEPEVTCPHGCKCDVDVVNCLHSNLTSVPVGLSNGDRLQELKLGRNKITEIKLELLEYKELRLLDLISNNISTIDGSAFRTLYKLETLFLSRNFITKTDKNTFRNLTSLRFLDLSYNNLRCLKIGNFEDLQSLVNLDLSRNQISLIEAESFRCLENLEILKLPRNQLDQFPWKIFQNLTSLKMLVLDDNLLTSLPISAFSNLINLEYLSLTGNRLHELLPSSFMMSDEGAISLEQLYLRGTDLDTIPVKLFAKLKKLTVLDLSKTQIVSVKNENLNGLSSLESFIMTSSNNLTYIEKGVFQDLHSLRKIDISGNTLLSEIQFTTSSLRNLSLFDLSANSL</sequence>
<dbReference type="GeneID" id="20231015"/>
<protein>
    <recommendedName>
        <fullName evidence="5">LRRNT domain-containing protein</fullName>
    </recommendedName>
</protein>
<dbReference type="Pfam" id="PF00560">
    <property type="entry name" value="LRR_1"/>
    <property type="match status" value="1"/>
</dbReference>
<dbReference type="CTD" id="20231015"/>
<evidence type="ECO:0000256" key="2">
    <source>
        <dbReference type="ARBA" id="ARBA00022729"/>
    </source>
</evidence>
<keyword evidence="3" id="KW-0677">Repeat</keyword>
<dbReference type="SMART" id="SM00013">
    <property type="entry name" value="LRRNT"/>
    <property type="match status" value="1"/>
</dbReference>
<feature type="domain" description="LRRNT" evidence="5">
    <location>
        <begin position="30"/>
        <end position="62"/>
    </location>
</feature>
<gene>
    <name evidence="6" type="ORF">LOTGIDRAFT_113861</name>
</gene>
<dbReference type="InterPro" id="IPR050328">
    <property type="entry name" value="Dev_Immune_Receptor"/>
</dbReference>
<dbReference type="InterPro" id="IPR032675">
    <property type="entry name" value="LRR_dom_sf"/>
</dbReference>
<dbReference type="InterPro" id="IPR000372">
    <property type="entry name" value="LRRNT"/>
</dbReference>
<evidence type="ECO:0000256" key="4">
    <source>
        <dbReference type="SAM" id="SignalP"/>
    </source>
</evidence>